<keyword evidence="1" id="KW-0732">Signal</keyword>
<dbReference type="EMBL" id="QXGE01001495">
    <property type="protein sequence ID" value="KAE9291895.1"/>
    <property type="molecule type" value="Genomic_DNA"/>
</dbReference>
<evidence type="ECO:0000256" key="1">
    <source>
        <dbReference type="SAM" id="SignalP"/>
    </source>
</evidence>
<evidence type="ECO:0000313" key="18">
    <source>
        <dbReference type="Proteomes" id="UP000460718"/>
    </source>
</evidence>
<dbReference type="EMBL" id="QXGC01001199">
    <property type="protein sequence ID" value="KAE9208720.1"/>
    <property type="molecule type" value="Genomic_DNA"/>
</dbReference>
<evidence type="ECO:0000313" key="8">
    <source>
        <dbReference type="EMBL" id="KAE9191298.1"/>
    </source>
</evidence>
<evidence type="ECO:0000313" key="2">
    <source>
        <dbReference type="EMBL" id="KAE8929846.1"/>
    </source>
</evidence>
<evidence type="ECO:0000313" key="21">
    <source>
        <dbReference type="Proteomes" id="UP000488956"/>
    </source>
</evidence>
<gene>
    <name evidence="10" type="ORF">PF001_g18954</name>
    <name evidence="8" type="ORF">PF002_g24536</name>
    <name evidence="9" type="ORF">PF004_g16679</name>
    <name evidence="7" type="ORF">PF005_g19037</name>
    <name evidence="6" type="ORF">PF006_g18896</name>
    <name evidence="4" type="ORF">PF007_g18915</name>
    <name evidence="11" type="ORF">PF008_g19390</name>
    <name evidence="2" type="ORF">PF009_g20047</name>
    <name evidence="5" type="ORF">PF010_g17338</name>
    <name evidence="3" type="ORF">PF011_g16424</name>
</gene>
<evidence type="ECO:0000313" key="6">
    <source>
        <dbReference type="EMBL" id="KAE9117066.1"/>
    </source>
</evidence>
<proteinExistence type="predicted"/>
<protein>
    <submittedName>
        <fullName evidence="10">Uncharacterized protein</fullName>
    </submittedName>
</protein>
<dbReference type="EMBL" id="QXFX01001245">
    <property type="protein sequence ID" value="KAE9093818.1"/>
    <property type="molecule type" value="Genomic_DNA"/>
</dbReference>
<dbReference type="EMBL" id="QXGF01001459">
    <property type="protein sequence ID" value="KAE8929846.1"/>
    <property type="molecule type" value="Genomic_DNA"/>
</dbReference>
<evidence type="ECO:0000313" key="9">
    <source>
        <dbReference type="EMBL" id="KAE9208720.1"/>
    </source>
</evidence>
<evidence type="ECO:0000313" key="20">
    <source>
        <dbReference type="Proteomes" id="UP000486351"/>
    </source>
</evidence>
<dbReference type="Proteomes" id="UP000437068">
    <property type="component" value="Unassembled WGS sequence"/>
</dbReference>
<evidence type="ECO:0000313" key="3">
    <source>
        <dbReference type="EMBL" id="KAE8995207.1"/>
    </source>
</evidence>
<dbReference type="EMBL" id="QXGB01001427">
    <property type="protein sequence ID" value="KAE9190965.1"/>
    <property type="molecule type" value="Genomic_DNA"/>
</dbReference>
<name>A0A6A4CK42_9STRA</name>
<keyword evidence="13" id="KW-1185">Reference proteome</keyword>
<feature type="signal peptide" evidence="1">
    <location>
        <begin position="1"/>
        <end position="19"/>
    </location>
</feature>
<dbReference type="Proteomes" id="UP000440367">
    <property type="component" value="Unassembled WGS sequence"/>
</dbReference>
<dbReference type="Proteomes" id="UP000486351">
    <property type="component" value="Unassembled WGS sequence"/>
</dbReference>
<dbReference type="AlphaFoldDB" id="A0A6A4CK42"/>
<evidence type="ECO:0000313" key="12">
    <source>
        <dbReference type="Proteomes" id="UP000429523"/>
    </source>
</evidence>
<dbReference type="Proteomes" id="UP000441208">
    <property type="component" value="Unassembled WGS sequence"/>
</dbReference>
<evidence type="ECO:0000313" key="5">
    <source>
        <dbReference type="EMBL" id="KAE9093818.1"/>
    </source>
</evidence>
<evidence type="ECO:0000313" key="19">
    <source>
        <dbReference type="Proteomes" id="UP000476176"/>
    </source>
</evidence>
<evidence type="ECO:0000313" key="15">
    <source>
        <dbReference type="Proteomes" id="UP000440367"/>
    </source>
</evidence>
<dbReference type="Proteomes" id="UP000440732">
    <property type="component" value="Unassembled WGS sequence"/>
</dbReference>
<evidence type="ECO:0000313" key="7">
    <source>
        <dbReference type="EMBL" id="KAE9190965.1"/>
    </source>
</evidence>
<organism evidence="10 14">
    <name type="scientific">Phytophthora fragariae</name>
    <dbReference type="NCBI Taxonomy" id="53985"/>
    <lineage>
        <taxon>Eukaryota</taxon>
        <taxon>Sar</taxon>
        <taxon>Stramenopiles</taxon>
        <taxon>Oomycota</taxon>
        <taxon>Peronosporomycetes</taxon>
        <taxon>Peronosporales</taxon>
        <taxon>Peronosporaceae</taxon>
        <taxon>Phytophthora</taxon>
    </lineage>
</organism>
<dbReference type="Proteomes" id="UP000460718">
    <property type="component" value="Unassembled WGS sequence"/>
</dbReference>
<evidence type="ECO:0000313" key="11">
    <source>
        <dbReference type="EMBL" id="KAE9314851.1"/>
    </source>
</evidence>
<dbReference type="Proteomes" id="UP000429523">
    <property type="component" value="Unassembled WGS sequence"/>
</dbReference>
<reference evidence="12 13" key="1">
    <citation type="submission" date="2018-08" db="EMBL/GenBank/DDBJ databases">
        <title>Genomic investigation of the strawberry pathogen Phytophthora fragariae indicates pathogenicity is determined by transcriptional variation in three key races.</title>
        <authorList>
            <person name="Adams T.M."/>
            <person name="Armitage A.D."/>
            <person name="Sobczyk M.K."/>
            <person name="Bates H.J."/>
            <person name="Dunwell J.M."/>
            <person name="Nellist C.F."/>
            <person name="Harrison R.J."/>
        </authorList>
    </citation>
    <scope>NUCLEOTIDE SEQUENCE [LARGE SCALE GENOMIC DNA]</scope>
    <source>
        <strain evidence="10 14">A4</strain>
        <strain evidence="8 15">BC-1</strain>
        <strain evidence="9 19">BC-23</strain>
        <strain evidence="7 13">NOV-27</strain>
        <strain evidence="6 16">NOV-5</strain>
        <strain evidence="4 17">NOV-71</strain>
        <strain evidence="11 20">NOV-77</strain>
        <strain evidence="2 12">NOV-9</strain>
        <strain evidence="5 21">ONT-3</strain>
        <strain evidence="3 18">SCRP245</strain>
    </source>
</reference>
<evidence type="ECO:0000313" key="16">
    <source>
        <dbReference type="Proteomes" id="UP000440732"/>
    </source>
</evidence>
<dbReference type="EMBL" id="QXFZ01001390">
    <property type="protein sequence ID" value="KAE9091339.1"/>
    <property type="molecule type" value="Genomic_DNA"/>
</dbReference>
<accession>A0A6A4CK42</accession>
<comment type="caution">
    <text evidence="10">The sequence shown here is derived from an EMBL/GenBank/DDBJ whole genome shotgun (WGS) entry which is preliminary data.</text>
</comment>
<dbReference type="Proteomes" id="UP000488956">
    <property type="component" value="Unassembled WGS sequence"/>
</dbReference>
<dbReference type="EMBL" id="QXGA01001510">
    <property type="protein sequence ID" value="KAE9117066.1"/>
    <property type="molecule type" value="Genomic_DNA"/>
</dbReference>
<dbReference type="Proteomes" id="UP000476176">
    <property type="component" value="Unassembled WGS sequence"/>
</dbReference>
<evidence type="ECO:0000313" key="10">
    <source>
        <dbReference type="EMBL" id="KAE9291895.1"/>
    </source>
</evidence>
<dbReference type="EMBL" id="QXFY01001552">
    <property type="protein sequence ID" value="KAE9314851.1"/>
    <property type="molecule type" value="Genomic_DNA"/>
</dbReference>
<evidence type="ECO:0000313" key="14">
    <source>
        <dbReference type="Proteomes" id="UP000437068"/>
    </source>
</evidence>
<dbReference type="EMBL" id="QXGD01002251">
    <property type="protein sequence ID" value="KAE9191298.1"/>
    <property type="molecule type" value="Genomic_DNA"/>
</dbReference>
<sequence>MTSFIADGLCLLLVVSVQEYEIFLESIVLALETQETPSNRIFVHTLDDVFPLPISHQHPMQQGDCVERSLRKLEGGELGDQGSKLSTR</sequence>
<evidence type="ECO:0000313" key="17">
    <source>
        <dbReference type="Proteomes" id="UP000441208"/>
    </source>
</evidence>
<evidence type="ECO:0000313" key="4">
    <source>
        <dbReference type="EMBL" id="KAE9091339.1"/>
    </source>
</evidence>
<dbReference type="Proteomes" id="UP000433483">
    <property type="component" value="Unassembled WGS sequence"/>
</dbReference>
<dbReference type="EMBL" id="QXFW01001174">
    <property type="protein sequence ID" value="KAE8995207.1"/>
    <property type="molecule type" value="Genomic_DNA"/>
</dbReference>
<evidence type="ECO:0000313" key="13">
    <source>
        <dbReference type="Proteomes" id="UP000433483"/>
    </source>
</evidence>
<feature type="chain" id="PRO_5033524810" evidence="1">
    <location>
        <begin position="20"/>
        <end position="88"/>
    </location>
</feature>